<evidence type="ECO:0000256" key="1">
    <source>
        <dbReference type="ARBA" id="ARBA00009104"/>
    </source>
</evidence>
<proteinExistence type="inferred from homology"/>
<name>A0ABZ0VBI2_9MICO</name>
<evidence type="ECO:0000259" key="8">
    <source>
        <dbReference type="Pfam" id="PF06414"/>
    </source>
</evidence>
<reference evidence="9 10" key="1">
    <citation type="submission" date="2023-06" db="EMBL/GenBank/DDBJ databases">
        <title>Rock-solubilizing bacteria, Microbacterium invictum, promotes re-establishment of vegetation in rocky wasteland by accelerating rock bio-weathering and reshaping soil bacterial community.</title>
        <authorList>
            <person name="Liu C."/>
        </authorList>
    </citation>
    <scope>NUCLEOTIDE SEQUENCE [LARGE SCALE GENOMIC DNA]</scope>
    <source>
        <strain evidence="9 10">X-18</strain>
    </source>
</reference>
<dbReference type="InterPro" id="IPR027417">
    <property type="entry name" value="P-loop_NTPase"/>
</dbReference>
<dbReference type="EC" id="2.7.1.176" evidence="2"/>
<comment type="catalytic activity">
    <reaction evidence="6">
        <text>UDP-N-acetyl-alpha-D-glucosamine + ATP = UDP-N-acetyl-alpha-D-glucosamine 3'-phosphate + ADP + H(+)</text>
        <dbReference type="Rhea" id="RHEA:32671"/>
        <dbReference type="ChEBI" id="CHEBI:15378"/>
        <dbReference type="ChEBI" id="CHEBI:30616"/>
        <dbReference type="ChEBI" id="CHEBI:57705"/>
        <dbReference type="ChEBI" id="CHEBI:64353"/>
        <dbReference type="ChEBI" id="CHEBI:456216"/>
        <dbReference type="EC" id="2.7.1.176"/>
    </reaction>
</comment>
<keyword evidence="4" id="KW-0067">ATP-binding</keyword>
<evidence type="ECO:0000313" key="10">
    <source>
        <dbReference type="Proteomes" id="UP001324533"/>
    </source>
</evidence>
<organism evidence="9 10">
    <name type="scientific">Microbacterium invictum</name>
    <dbReference type="NCBI Taxonomy" id="515415"/>
    <lineage>
        <taxon>Bacteria</taxon>
        <taxon>Bacillati</taxon>
        <taxon>Actinomycetota</taxon>
        <taxon>Actinomycetes</taxon>
        <taxon>Micrococcales</taxon>
        <taxon>Microbacteriaceae</taxon>
        <taxon>Microbacterium</taxon>
    </lineage>
</organism>
<keyword evidence="3" id="KW-0547">Nucleotide-binding</keyword>
<accession>A0ABZ0VBI2</accession>
<dbReference type="Pfam" id="PF06414">
    <property type="entry name" value="Zeta_toxin"/>
    <property type="match status" value="1"/>
</dbReference>
<evidence type="ECO:0000256" key="6">
    <source>
        <dbReference type="ARBA" id="ARBA00048178"/>
    </source>
</evidence>
<feature type="region of interest" description="Disordered" evidence="7">
    <location>
        <begin position="305"/>
        <end position="334"/>
    </location>
</feature>
<sequence>MSDTVLTEVAAQRIFDEQIVPIVFPDEPRSESPQMTFVVGQPGSAVTRAAGQLSNGRAVAVLSATELRTFHPRYLKLSRDRSPEGARILQDSASGWMRSALQHARTDKRSLLLDGTLSTPEVALAATGLFSTSGFETSVAVVAVPRAESLLALASKYLLDSREGRASPLTALADHDKLYLDSRALIETLETAPSVDQLTIIDRNGTALFDEPRLDPRGFAGALAALDLARESPLSPARAMRWLSELRATTDFALSLRPIPAPLGEVLVQLHEIGRREVVPALPLPQDSQARPNAEAALDRQLLAVRQASQVESRPERRPGPSVSTPDVDRGISL</sequence>
<evidence type="ECO:0000256" key="3">
    <source>
        <dbReference type="ARBA" id="ARBA00022741"/>
    </source>
</evidence>
<evidence type="ECO:0000256" key="2">
    <source>
        <dbReference type="ARBA" id="ARBA00011963"/>
    </source>
</evidence>
<gene>
    <name evidence="9" type="ORF">T9R20_03245</name>
</gene>
<dbReference type="Gene3D" id="3.40.50.300">
    <property type="entry name" value="P-loop containing nucleotide triphosphate hydrolases"/>
    <property type="match status" value="1"/>
</dbReference>
<dbReference type="InterPro" id="IPR010488">
    <property type="entry name" value="Zeta_toxin_domain"/>
</dbReference>
<feature type="domain" description="Zeta toxin" evidence="8">
    <location>
        <begin position="28"/>
        <end position="211"/>
    </location>
</feature>
<dbReference type="RefSeq" id="WP_322411127.1">
    <property type="nucleotide sequence ID" value="NZ_CP139779.1"/>
</dbReference>
<evidence type="ECO:0000256" key="5">
    <source>
        <dbReference type="ARBA" id="ARBA00032897"/>
    </source>
</evidence>
<protein>
    <recommendedName>
        <fullName evidence="5">UDP-N-acetylglucosamine kinase</fullName>
        <ecNumber evidence="2">2.7.1.176</ecNumber>
    </recommendedName>
    <alternativeName>
        <fullName evidence="5">UDP-N-acetylglucosamine kinase</fullName>
    </alternativeName>
</protein>
<dbReference type="Proteomes" id="UP001324533">
    <property type="component" value="Chromosome"/>
</dbReference>
<dbReference type="EMBL" id="CP139779">
    <property type="protein sequence ID" value="WQB70992.1"/>
    <property type="molecule type" value="Genomic_DNA"/>
</dbReference>
<evidence type="ECO:0000256" key="7">
    <source>
        <dbReference type="SAM" id="MobiDB-lite"/>
    </source>
</evidence>
<evidence type="ECO:0000313" key="9">
    <source>
        <dbReference type="EMBL" id="WQB70992.1"/>
    </source>
</evidence>
<evidence type="ECO:0000256" key="4">
    <source>
        <dbReference type="ARBA" id="ARBA00022840"/>
    </source>
</evidence>
<keyword evidence="10" id="KW-1185">Reference proteome</keyword>
<comment type="similarity">
    <text evidence="1">Belongs to the zeta toxin family.</text>
</comment>